<proteinExistence type="predicted"/>
<accession>A0A7C9EKU0</accession>
<dbReference type="EMBL" id="GISG01249359">
    <property type="protein sequence ID" value="MBA4671022.1"/>
    <property type="molecule type" value="Transcribed_RNA"/>
</dbReference>
<dbReference type="AlphaFoldDB" id="A0A7C9EKU0"/>
<name>A0A7C9EKU0_OPUST</name>
<organism evidence="2">
    <name type="scientific">Opuntia streptacantha</name>
    <name type="common">Prickly pear cactus</name>
    <name type="synonym">Opuntia cardona</name>
    <dbReference type="NCBI Taxonomy" id="393608"/>
    <lineage>
        <taxon>Eukaryota</taxon>
        <taxon>Viridiplantae</taxon>
        <taxon>Streptophyta</taxon>
        <taxon>Embryophyta</taxon>
        <taxon>Tracheophyta</taxon>
        <taxon>Spermatophyta</taxon>
        <taxon>Magnoliopsida</taxon>
        <taxon>eudicotyledons</taxon>
        <taxon>Gunneridae</taxon>
        <taxon>Pentapetalae</taxon>
        <taxon>Caryophyllales</taxon>
        <taxon>Cactineae</taxon>
        <taxon>Cactaceae</taxon>
        <taxon>Opuntioideae</taxon>
        <taxon>Opuntia</taxon>
    </lineage>
</organism>
<sequence>MGFLAITTELITSSVGWKTDSTSNPHRSSGSTTGYRKARAPWALRTIRVEPGAMFLARWWMTLIFSSLSIPTKAAKKTTSYCSSSSLPTLMTSLVWNSIRSDRSGSGPTKRAAISFAAGSRS</sequence>
<protein>
    <submittedName>
        <fullName evidence="2">Uncharacterized protein</fullName>
    </submittedName>
</protein>
<feature type="region of interest" description="Disordered" evidence="1">
    <location>
        <begin position="102"/>
        <end position="122"/>
    </location>
</feature>
<reference evidence="2" key="1">
    <citation type="journal article" date="2013" name="J. Plant Res.">
        <title>Effect of fungi and light on seed germination of three Opuntia species from semiarid lands of central Mexico.</title>
        <authorList>
            <person name="Delgado-Sanchez P."/>
            <person name="Jimenez-Bremont J.F."/>
            <person name="Guerrero-Gonzalez Mde L."/>
            <person name="Flores J."/>
        </authorList>
    </citation>
    <scope>NUCLEOTIDE SEQUENCE</scope>
    <source>
        <tissue evidence="2">Cladode</tissue>
    </source>
</reference>
<evidence type="ECO:0000313" key="2">
    <source>
        <dbReference type="EMBL" id="MBA4671022.1"/>
    </source>
</evidence>
<evidence type="ECO:0000256" key="1">
    <source>
        <dbReference type="SAM" id="MobiDB-lite"/>
    </source>
</evidence>
<reference evidence="2" key="2">
    <citation type="submission" date="2020-07" db="EMBL/GenBank/DDBJ databases">
        <authorList>
            <person name="Vera ALvarez R."/>
            <person name="Arias-Moreno D.M."/>
            <person name="Jimenez-Jacinto V."/>
            <person name="Jimenez-Bremont J.F."/>
            <person name="Swaminathan K."/>
            <person name="Moose S.P."/>
            <person name="Guerrero-Gonzalez M.L."/>
            <person name="Marino-Ramirez L."/>
            <person name="Landsman D."/>
            <person name="Rodriguez-Kessler M."/>
            <person name="Delgado-Sanchez P."/>
        </authorList>
    </citation>
    <scope>NUCLEOTIDE SEQUENCE</scope>
    <source>
        <tissue evidence="2">Cladode</tissue>
    </source>
</reference>